<proteinExistence type="predicted"/>
<comment type="caution">
    <text evidence="1">The sequence shown here is derived from an EMBL/GenBank/DDBJ whole genome shotgun (WGS) entry which is preliminary data.</text>
</comment>
<dbReference type="Proteomes" id="UP000248706">
    <property type="component" value="Unassembled WGS sequence"/>
</dbReference>
<protein>
    <submittedName>
        <fullName evidence="1">Uncharacterized protein</fullName>
    </submittedName>
</protein>
<sequence length="138" mass="14614">MGPGQPGLAPAQPNLHLLPGPLFLTLTPPADPCSLDRPLASGMLAEGRLRLDDTLPIALRALCLVSDHRRSDQQPIAGRGQAACADQPGCYLLAQPCRSDHNAVPLVSLRQPGIGCCLPFMPAPLRLLMPELATTERA</sequence>
<name>A0A328VSP9_9CHLR</name>
<accession>A0A328VSP9</accession>
<organism evidence="1 2">
    <name type="scientific">Thermogemmatispora tikiterensis</name>
    <dbReference type="NCBI Taxonomy" id="1825093"/>
    <lineage>
        <taxon>Bacteria</taxon>
        <taxon>Bacillati</taxon>
        <taxon>Chloroflexota</taxon>
        <taxon>Ktedonobacteria</taxon>
        <taxon>Thermogemmatisporales</taxon>
        <taxon>Thermogemmatisporaceae</taxon>
        <taxon>Thermogemmatispora</taxon>
    </lineage>
</organism>
<evidence type="ECO:0000313" key="1">
    <source>
        <dbReference type="EMBL" id="RAQ97115.1"/>
    </source>
</evidence>
<gene>
    <name evidence="1" type="ORF">A4R35_16370</name>
</gene>
<dbReference type="AlphaFoldDB" id="A0A328VSP9"/>
<dbReference type="EMBL" id="MCIF01000002">
    <property type="protein sequence ID" value="RAQ97115.1"/>
    <property type="molecule type" value="Genomic_DNA"/>
</dbReference>
<evidence type="ECO:0000313" key="2">
    <source>
        <dbReference type="Proteomes" id="UP000248706"/>
    </source>
</evidence>
<reference evidence="1 2" key="1">
    <citation type="submission" date="2016-08" db="EMBL/GenBank/DDBJ databases">
        <title>Analysis of Carbohydrate Active Enzymes in Thermogemmatispora T81 Reveals Carbohydrate Degradation Ability.</title>
        <authorList>
            <person name="Tomazini A."/>
            <person name="Lal S."/>
            <person name="Stott M."/>
            <person name="Henrissat B."/>
            <person name="Polikarpov I."/>
            <person name="Sparling R."/>
            <person name="Levin D.B."/>
        </authorList>
    </citation>
    <scope>NUCLEOTIDE SEQUENCE [LARGE SCALE GENOMIC DNA]</scope>
    <source>
        <strain evidence="1 2">T81</strain>
    </source>
</reference>
<keyword evidence="2" id="KW-1185">Reference proteome</keyword>